<organism evidence="3 4">
    <name type="scientific">Pedobacter riviphilus</name>
    <dbReference type="NCBI Taxonomy" id="2766984"/>
    <lineage>
        <taxon>Bacteria</taxon>
        <taxon>Pseudomonadati</taxon>
        <taxon>Bacteroidota</taxon>
        <taxon>Sphingobacteriia</taxon>
        <taxon>Sphingobacteriales</taxon>
        <taxon>Sphingobacteriaceae</taxon>
        <taxon>Pedobacter</taxon>
    </lineage>
</organism>
<protein>
    <submittedName>
        <fullName evidence="3">Uncharacterized protein</fullName>
    </submittedName>
</protein>
<dbReference type="EMBL" id="CP061171">
    <property type="protein sequence ID" value="QNR83554.1"/>
    <property type="molecule type" value="Genomic_DNA"/>
</dbReference>
<keyword evidence="4" id="KW-1185">Reference proteome</keyword>
<name>A0ABX6TDI7_9SPHI</name>
<evidence type="ECO:0000256" key="1">
    <source>
        <dbReference type="SAM" id="MobiDB-lite"/>
    </source>
</evidence>
<keyword evidence="2" id="KW-0732">Signal</keyword>
<evidence type="ECO:0000256" key="2">
    <source>
        <dbReference type="SAM" id="SignalP"/>
    </source>
</evidence>
<sequence length="56" mass="6231">MKAIKVLSIALLAMFTFATVNAQTAAPVKPTTEKSQTKKSHKKHHHKTHTHKVTKV</sequence>
<reference evidence="3 4" key="1">
    <citation type="submission" date="2020-09" db="EMBL/GenBank/DDBJ databases">
        <title>Pedobacter sp. SW-16 isolated from soil near Yeocheon.</title>
        <authorList>
            <person name="Im H.S."/>
            <person name="Joung Y."/>
            <person name="Lee S.-S."/>
        </authorList>
    </citation>
    <scope>NUCLEOTIDE SEQUENCE [LARGE SCALE GENOMIC DNA]</scope>
    <source>
        <strain evidence="3 4">SW-16</strain>
    </source>
</reference>
<dbReference type="RefSeq" id="WP_190326588.1">
    <property type="nucleotide sequence ID" value="NZ_CP061171.1"/>
</dbReference>
<accession>A0ABX6TDI7</accession>
<feature type="region of interest" description="Disordered" evidence="1">
    <location>
        <begin position="25"/>
        <end position="56"/>
    </location>
</feature>
<evidence type="ECO:0000313" key="4">
    <source>
        <dbReference type="Proteomes" id="UP000516439"/>
    </source>
</evidence>
<feature type="chain" id="PRO_5046286558" evidence="2">
    <location>
        <begin position="23"/>
        <end position="56"/>
    </location>
</feature>
<gene>
    <name evidence="3" type="ORF">H9N25_16570</name>
</gene>
<evidence type="ECO:0000313" key="3">
    <source>
        <dbReference type="EMBL" id="QNR83554.1"/>
    </source>
</evidence>
<feature type="signal peptide" evidence="2">
    <location>
        <begin position="1"/>
        <end position="22"/>
    </location>
</feature>
<dbReference type="Proteomes" id="UP000516439">
    <property type="component" value="Chromosome"/>
</dbReference>
<feature type="compositionally biased region" description="Basic residues" evidence="1">
    <location>
        <begin position="37"/>
        <end position="56"/>
    </location>
</feature>
<proteinExistence type="predicted"/>